<dbReference type="Proteomes" id="UP001190700">
    <property type="component" value="Unassembled WGS sequence"/>
</dbReference>
<protein>
    <submittedName>
        <fullName evidence="2">Uncharacterized protein</fullName>
    </submittedName>
</protein>
<organism evidence="2 3">
    <name type="scientific">Cymbomonas tetramitiformis</name>
    <dbReference type="NCBI Taxonomy" id="36881"/>
    <lineage>
        <taxon>Eukaryota</taxon>
        <taxon>Viridiplantae</taxon>
        <taxon>Chlorophyta</taxon>
        <taxon>Pyramimonadophyceae</taxon>
        <taxon>Pyramimonadales</taxon>
        <taxon>Pyramimonadaceae</taxon>
        <taxon>Cymbomonas</taxon>
    </lineage>
</organism>
<name>A0AAE0KPI6_9CHLO</name>
<reference evidence="2 3" key="1">
    <citation type="journal article" date="2015" name="Genome Biol. Evol.">
        <title>Comparative Genomics of a Bacterivorous Green Alga Reveals Evolutionary Causalities and Consequences of Phago-Mixotrophic Mode of Nutrition.</title>
        <authorList>
            <person name="Burns J.A."/>
            <person name="Paasch A."/>
            <person name="Narechania A."/>
            <person name="Kim E."/>
        </authorList>
    </citation>
    <scope>NUCLEOTIDE SEQUENCE [LARGE SCALE GENOMIC DNA]</scope>
    <source>
        <strain evidence="2 3">PLY_AMNH</strain>
    </source>
</reference>
<dbReference type="SUPFAM" id="SSF53474">
    <property type="entry name" value="alpha/beta-Hydrolases"/>
    <property type="match status" value="1"/>
</dbReference>
<feature type="compositionally biased region" description="Basic and acidic residues" evidence="1">
    <location>
        <begin position="28"/>
        <end position="38"/>
    </location>
</feature>
<sequence>MEAAQCSQYLSHPSIAPKLTFRPKHTKRNSDALGKDAGSRPALRQASKVYRSRFSVQSSTDSEGASAWIDGWKKRTAAGGKESPKKGLREIHVEKQRKFTYIYLPDFYSEESDFTALYLKDTFESVGCTLLVPVLVPPGESFTLSSALEELTSLVAGEEQQVRLIGSRIGALIAALYAERQPEKVHSLFLLEPAFNLASTAEAMVGGSEAMQQWQTNGTATFGQNTASYQMVEEAAAYSAYPFVRCPAYVVHGTMDDIFPIDNALKWVRAASVNMRKTGDPTDEVGERRLLEVQCGSGLEGALGMARAKMIDWFGLRGAAKETPQIDLEGENYTTLRDQALPHSHNWEVYDRYVENFEAQQKEKKDMDDKTTDKEGAS</sequence>
<dbReference type="InterPro" id="IPR029058">
    <property type="entry name" value="AB_hydrolase_fold"/>
</dbReference>
<dbReference type="EMBL" id="LGRX02022306">
    <property type="protein sequence ID" value="KAK3255755.1"/>
    <property type="molecule type" value="Genomic_DNA"/>
</dbReference>
<gene>
    <name evidence="2" type="ORF">CYMTET_35078</name>
</gene>
<proteinExistence type="predicted"/>
<comment type="caution">
    <text evidence="2">The sequence shown here is derived from an EMBL/GenBank/DDBJ whole genome shotgun (WGS) entry which is preliminary data.</text>
</comment>
<feature type="region of interest" description="Disordered" evidence="1">
    <location>
        <begin position="18"/>
        <end position="45"/>
    </location>
</feature>
<evidence type="ECO:0000313" key="3">
    <source>
        <dbReference type="Proteomes" id="UP001190700"/>
    </source>
</evidence>
<evidence type="ECO:0000313" key="2">
    <source>
        <dbReference type="EMBL" id="KAK3255755.1"/>
    </source>
</evidence>
<dbReference type="AlphaFoldDB" id="A0AAE0KPI6"/>
<keyword evidence="3" id="KW-1185">Reference proteome</keyword>
<dbReference type="Gene3D" id="3.40.50.1820">
    <property type="entry name" value="alpha/beta hydrolase"/>
    <property type="match status" value="1"/>
</dbReference>
<accession>A0AAE0KPI6</accession>
<evidence type="ECO:0000256" key="1">
    <source>
        <dbReference type="SAM" id="MobiDB-lite"/>
    </source>
</evidence>